<dbReference type="PANTHER" id="PTHR40628">
    <property type="entry name" value="CHROMO DOMAIN-CONTAINING PROTEIN"/>
    <property type="match status" value="1"/>
</dbReference>
<protein>
    <submittedName>
        <fullName evidence="2">Uncharacterized protein</fullName>
    </submittedName>
</protein>
<proteinExistence type="predicted"/>
<comment type="caution">
    <text evidence="2">The sequence shown here is derived from an EMBL/GenBank/DDBJ whole genome shotgun (WGS) entry which is preliminary data.</text>
</comment>
<evidence type="ECO:0000313" key="3">
    <source>
        <dbReference type="Proteomes" id="UP001610563"/>
    </source>
</evidence>
<dbReference type="Proteomes" id="UP001610563">
    <property type="component" value="Unassembled WGS sequence"/>
</dbReference>
<feature type="compositionally biased region" description="Basic residues" evidence="1">
    <location>
        <begin position="14"/>
        <end position="24"/>
    </location>
</feature>
<evidence type="ECO:0000256" key="1">
    <source>
        <dbReference type="SAM" id="MobiDB-lite"/>
    </source>
</evidence>
<keyword evidence="3" id="KW-1185">Reference proteome</keyword>
<feature type="compositionally biased region" description="Basic and acidic residues" evidence="1">
    <location>
        <begin position="1"/>
        <end position="13"/>
    </location>
</feature>
<accession>A0ABR4GFT8</accession>
<evidence type="ECO:0000313" key="2">
    <source>
        <dbReference type="EMBL" id="KAL2797806.1"/>
    </source>
</evidence>
<sequence>MGDIGEHYRDVRAAKKQRAQRRTKTQPPAPKRRCYDWMVVSGNTHYAKNRSSFTTYRRVRRSIPGSITGETFVAGIGTVELKVRTRRDDPESPDGTLVLENVLHIPSAICNGMALELWAADFGASTDNSREGWDAWDRQNRPVWYGERFHGGCKLALAGNPQGESYLGDGLHMLSIYVPKDFLDEVQEEKQTKEETRRVKRVKRS</sequence>
<name>A0ABR4GFT8_9EURO</name>
<reference evidence="2 3" key="1">
    <citation type="submission" date="2024-07" db="EMBL/GenBank/DDBJ databases">
        <title>Section-level genome sequencing and comparative genomics of Aspergillus sections Usti and Cavernicolus.</title>
        <authorList>
            <consortium name="Lawrence Berkeley National Laboratory"/>
            <person name="Nybo J.L."/>
            <person name="Vesth T.C."/>
            <person name="Theobald S."/>
            <person name="Frisvad J.C."/>
            <person name="Larsen T.O."/>
            <person name="Kjaerboelling I."/>
            <person name="Rothschild-Mancinelli K."/>
            <person name="Lyhne E.K."/>
            <person name="Kogle M.E."/>
            <person name="Barry K."/>
            <person name="Clum A."/>
            <person name="Na H."/>
            <person name="Ledsgaard L."/>
            <person name="Lin J."/>
            <person name="Lipzen A."/>
            <person name="Kuo A."/>
            <person name="Riley R."/>
            <person name="Mondo S."/>
            <person name="Labutti K."/>
            <person name="Haridas S."/>
            <person name="Pangalinan J."/>
            <person name="Salamov A.A."/>
            <person name="Simmons B.A."/>
            <person name="Magnuson J.K."/>
            <person name="Chen J."/>
            <person name="Drula E."/>
            <person name="Henrissat B."/>
            <person name="Wiebenga A."/>
            <person name="Lubbers R.J."/>
            <person name="Gomes A.C."/>
            <person name="Makela M.R."/>
            <person name="Stajich J."/>
            <person name="Grigoriev I.V."/>
            <person name="Mortensen U.H."/>
            <person name="De Vries R.P."/>
            <person name="Baker S.E."/>
            <person name="Andersen M.R."/>
        </authorList>
    </citation>
    <scope>NUCLEOTIDE SEQUENCE [LARGE SCALE GENOMIC DNA]</scope>
    <source>
        <strain evidence="2 3">CBS 209.92</strain>
    </source>
</reference>
<organism evidence="2 3">
    <name type="scientific">Aspergillus keveii</name>
    <dbReference type="NCBI Taxonomy" id="714993"/>
    <lineage>
        <taxon>Eukaryota</taxon>
        <taxon>Fungi</taxon>
        <taxon>Dikarya</taxon>
        <taxon>Ascomycota</taxon>
        <taxon>Pezizomycotina</taxon>
        <taxon>Eurotiomycetes</taxon>
        <taxon>Eurotiomycetidae</taxon>
        <taxon>Eurotiales</taxon>
        <taxon>Aspergillaceae</taxon>
        <taxon>Aspergillus</taxon>
        <taxon>Aspergillus subgen. Nidulantes</taxon>
    </lineage>
</organism>
<feature type="region of interest" description="Disordered" evidence="1">
    <location>
        <begin position="1"/>
        <end position="31"/>
    </location>
</feature>
<dbReference type="PANTHER" id="PTHR40628:SF1">
    <property type="entry name" value="CHROMO DOMAIN-CONTAINING PROTEIN"/>
    <property type="match status" value="1"/>
</dbReference>
<dbReference type="EMBL" id="JBFTWV010000017">
    <property type="protein sequence ID" value="KAL2797806.1"/>
    <property type="molecule type" value="Genomic_DNA"/>
</dbReference>
<gene>
    <name evidence="2" type="ORF">BJX66DRAFT_297274</name>
</gene>